<feature type="compositionally biased region" description="Polar residues" evidence="1">
    <location>
        <begin position="1231"/>
        <end position="1245"/>
    </location>
</feature>
<dbReference type="InterPro" id="IPR058155">
    <property type="entry name" value="Skg3/CAF120-like_PH"/>
</dbReference>
<feature type="compositionally biased region" description="Polar residues" evidence="1">
    <location>
        <begin position="1345"/>
        <end position="1356"/>
    </location>
</feature>
<feature type="compositionally biased region" description="Low complexity" evidence="1">
    <location>
        <begin position="723"/>
        <end position="739"/>
    </location>
</feature>
<feature type="region of interest" description="Disordered" evidence="1">
    <location>
        <begin position="203"/>
        <end position="238"/>
    </location>
</feature>
<feature type="compositionally biased region" description="Basic and acidic residues" evidence="1">
    <location>
        <begin position="1108"/>
        <end position="1118"/>
    </location>
</feature>
<dbReference type="Pfam" id="PF25381">
    <property type="entry name" value="PH_26"/>
    <property type="match status" value="1"/>
</dbReference>
<feature type="region of interest" description="Disordered" evidence="1">
    <location>
        <begin position="892"/>
        <end position="915"/>
    </location>
</feature>
<feature type="region of interest" description="Disordered" evidence="1">
    <location>
        <begin position="251"/>
        <end position="304"/>
    </location>
</feature>
<evidence type="ECO:0000259" key="2">
    <source>
        <dbReference type="PROSITE" id="PS50003"/>
    </source>
</evidence>
<dbReference type="PROSITE" id="PS50003">
    <property type="entry name" value="PH_DOMAIN"/>
    <property type="match status" value="1"/>
</dbReference>
<dbReference type="SUPFAM" id="SSF50729">
    <property type="entry name" value="PH domain-like"/>
    <property type="match status" value="1"/>
</dbReference>
<feature type="region of interest" description="Disordered" evidence="1">
    <location>
        <begin position="1296"/>
        <end position="1364"/>
    </location>
</feature>
<evidence type="ECO:0000313" key="3">
    <source>
        <dbReference type="EMBL" id="RMZ08798.1"/>
    </source>
</evidence>
<dbReference type="SMART" id="SM00233">
    <property type="entry name" value="PH"/>
    <property type="match status" value="1"/>
</dbReference>
<dbReference type="Gene3D" id="2.30.29.30">
    <property type="entry name" value="Pleckstrin-homology domain (PH domain)/Phosphotyrosine-binding domain (PTB)"/>
    <property type="match status" value="1"/>
</dbReference>
<feature type="compositionally biased region" description="Polar residues" evidence="1">
    <location>
        <begin position="251"/>
        <end position="277"/>
    </location>
</feature>
<feature type="compositionally biased region" description="Low complexity" evidence="1">
    <location>
        <begin position="1513"/>
        <end position="1536"/>
    </location>
</feature>
<dbReference type="InterPro" id="IPR001849">
    <property type="entry name" value="PH_domain"/>
</dbReference>
<dbReference type="InterPro" id="IPR011993">
    <property type="entry name" value="PH-like_dom_sf"/>
</dbReference>
<accession>A0A3M7H6E4</accession>
<evidence type="ECO:0000313" key="4">
    <source>
        <dbReference type="Proteomes" id="UP000281468"/>
    </source>
</evidence>
<feature type="compositionally biased region" description="Polar residues" evidence="1">
    <location>
        <begin position="1296"/>
        <end position="1312"/>
    </location>
</feature>
<sequence>MTISTVGFSRVLRLSASLRVSSTTRGAVKSLDGGPRRFAGIRAAVPIPYDGPSLRAEETRQFPPEVGCLEVIRLEHASHPPSASTIWGSRASSWLSIAYIGLPGEPAWNNASTFSSPPHHNKSAVLPLFSPLLLVHISLSLFDPPSPKSGGQSPFPIPHSTIAPTKSAHDTRCIEPSLVELSWTLPQLQHTERFCRTPDVAQDASLARAPKSPTKENAPPSPTVAKPPMNENTPPSAAARRKLEIDVITPQSNAQNLDSYGQNSPREPGTPTRTQSRARGDSRAQKPDTMVQTYKPPQVQVANDTPPELQPIFSYLNSHSNKLYQEGYFLKLHDLDSRGRPSSDRVWTECFAQLVGTVLSLWDAAALDVAGEDGEVVPTFINLSDASLKMIESLPMNGAAGGSLQNVLSISTAANNRYLLHFNSLNSLTQWTAGIRLAMFEHSTLQEAYTGSLIAGKGKVLNNIKTIMERSKFVHEDWARVRFGAGTPWKRCWCVVSPPDEKEFGKAQKSLKKASAYERVKMPKGSIKFYDTRKVTKKTRPIATVSDAYAAYAIYPQSKPLIDQSTLVKLEGLVTVHSSPETTTEGFIFVMPEVHPAVSGFEMMLQFLFPVFDTFNLYGRPNKLIADSLDQRGLMFAMPRDRRWGYLDILDVSALIHTEGSQAWSERQWRREMKKLTSTRMQNQFDDSSANVRQFGQRRNTTTSRTFSPAPERVNAIRFSEDASSSSPGSRSGSPAQQSDLQFGPPRRTDSAPPGAQGSPHKRSASDAQAYRKFLNEIPSRQSYEATEPDNEEMAPPPPRHGGALGRPNGPGALPRIQSGAETPTLGSLDQELRSQEVSSPNLMPPEPVQSPPAFSHNPGSAPPKRPFAAPELRRAHSNVDAATLYQMQDAMRPRDDASDEEVNAGGWNADVQQRQQYNVNPTNTLPNDKLGAPADRSQGALNDLMNEKLRASRQITGIIRGARDDGDLQRGQKPVGQDYSAAAFGTKASIRPEVTLELLQSDRSTSVTPLRSSRSIVRKPLPQKIDMSNVPTRSDSLPPEQAARGSGEDQPPDSPVSHHSWADDFVDTDALDRMLLGSPDRNNTMQSQQSFASSATPDYASTVPSEPEQRQPVERPRAGKLKTVGDPDYQGTGIRPASALRLDTWEREQAAHSSEVPNVDFGPTFAYKPTSRPGTSGTITALDDGKARSRSADRLRQLSREQLSRISPAEGNRQSYFGGRNTPSPGALTPNETGNSSGNRNSVAWQPASRPPPETTQGNRQSLTPQQWVQYRANLASQPQQAPPRKPVPLYAHQRTASGSSVQQLRKSSAKTPPPLSRTPSGDWTQHAQRTPPSRPQSRGAGTVLNQSAPVSRPQSRGAGAYLNQQGQSGTLYSQHQSNLTAQEQMKVARATGTPLISYTSSQDKRSQEQYQTGLFGALAAREHEKAEMKKTGGNRNSMHVQHAIAQRQHQQQAAAAQAHAQAQAQYEMQMQQQQAAYHAQAQQMQAMQYNQMLLAQKQGHNAYGQQYQNPSVQAQSSWQQQQQPQYSNQHQQGWAGQGHQYGQGGYTLQQAAQYGGQGGQWQQQQQRRG</sequence>
<dbReference type="FunFam" id="2.30.29.30:FF:000203">
    <property type="entry name" value="PH domain-containing protein"/>
    <property type="match status" value="1"/>
</dbReference>
<feature type="compositionally biased region" description="Polar residues" evidence="1">
    <location>
        <begin position="1002"/>
        <end position="1016"/>
    </location>
</feature>
<name>A0A3M7H6E4_HORWE</name>
<organism evidence="3 4">
    <name type="scientific">Hortaea werneckii</name>
    <name type="common">Black yeast</name>
    <name type="synonym">Cladosporium werneckii</name>
    <dbReference type="NCBI Taxonomy" id="91943"/>
    <lineage>
        <taxon>Eukaryota</taxon>
        <taxon>Fungi</taxon>
        <taxon>Dikarya</taxon>
        <taxon>Ascomycota</taxon>
        <taxon>Pezizomycotina</taxon>
        <taxon>Dothideomycetes</taxon>
        <taxon>Dothideomycetidae</taxon>
        <taxon>Mycosphaerellales</taxon>
        <taxon>Teratosphaeriaceae</taxon>
        <taxon>Hortaea</taxon>
    </lineage>
</organism>
<feature type="region of interest" description="Disordered" evidence="1">
    <location>
        <begin position="1000"/>
        <end position="1264"/>
    </location>
</feature>
<feature type="compositionally biased region" description="Polar residues" evidence="1">
    <location>
        <begin position="1319"/>
        <end position="1333"/>
    </location>
</feature>
<feature type="compositionally biased region" description="Polar residues" evidence="1">
    <location>
        <begin position="678"/>
        <end position="707"/>
    </location>
</feature>
<dbReference type="Proteomes" id="UP000281468">
    <property type="component" value="Unassembled WGS sequence"/>
</dbReference>
<evidence type="ECO:0000256" key="1">
    <source>
        <dbReference type="SAM" id="MobiDB-lite"/>
    </source>
</evidence>
<feature type="region of interest" description="Disordered" evidence="1">
    <location>
        <begin position="963"/>
        <end position="988"/>
    </location>
</feature>
<feature type="compositionally biased region" description="Basic and acidic residues" evidence="1">
    <location>
        <begin position="1184"/>
        <end position="1204"/>
    </location>
</feature>
<comment type="caution">
    <text evidence="3">The sequence shown here is derived from an EMBL/GenBank/DDBJ whole genome shotgun (WGS) entry which is preliminary data.</text>
</comment>
<feature type="region of interest" description="Disordered" evidence="1">
    <location>
        <begin position="1510"/>
        <end position="1542"/>
    </location>
</feature>
<feature type="region of interest" description="Disordered" evidence="1">
    <location>
        <begin position="146"/>
        <end position="168"/>
    </location>
</feature>
<gene>
    <name evidence="3" type="ORF">D0862_03824</name>
</gene>
<reference evidence="3 4" key="1">
    <citation type="journal article" date="2018" name="BMC Genomics">
        <title>Genomic evidence for intraspecific hybridization in a clonal and extremely halotolerant yeast.</title>
        <authorList>
            <person name="Gostincar C."/>
            <person name="Stajich J.E."/>
            <person name="Zupancic J."/>
            <person name="Zalar P."/>
            <person name="Gunde-Cimerman N."/>
        </authorList>
    </citation>
    <scope>NUCLEOTIDE SEQUENCE [LARGE SCALE GENOMIC DNA]</scope>
    <source>
        <strain evidence="3 4">EXF-171</strain>
    </source>
</reference>
<feature type="compositionally biased region" description="Polar residues" evidence="1">
    <location>
        <begin position="1081"/>
        <end position="1097"/>
    </location>
</feature>
<feature type="region of interest" description="Disordered" evidence="1">
    <location>
        <begin position="678"/>
        <end position="871"/>
    </location>
</feature>
<feature type="domain" description="PH" evidence="2">
    <location>
        <begin position="322"/>
        <end position="440"/>
    </location>
</feature>
<proteinExistence type="predicted"/>
<dbReference type="VEuPathDB" id="FungiDB:BTJ68_06998"/>
<dbReference type="EMBL" id="QWIQ01000087">
    <property type="protein sequence ID" value="RMZ08798.1"/>
    <property type="molecule type" value="Genomic_DNA"/>
</dbReference>
<protein>
    <recommendedName>
        <fullName evidence="2">PH domain-containing protein</fullName>
    </recommendedName>
</protein>